<dbReference type="RefSeq" id="WP_171091034.1">
    <property type="nucleotide sequence ID" value="NZ_CP053069.1"/>
</dbReference>
<dbReference type="KEGG" id="uru:DSM104443_01551"/>
<gene>
    <name evidence="2" type="ORF">DSM104443_01551</name>
</gene>
<dbReference type="InterPro" id="IPR024402">
    <property type="entry name" value="DUF2726"/>
</dbReference>
<feature type="domain" description="DUF2726" evidence="1">
    <location>
        <begin position="39"/>
        <end position="144"/>
    </location>
</feature>
<proteinExistence type="predicted"/>
<sequence>MLWMILVVVLVIVVVLAAWLNTKSPVSGAPDAYRGIKPLSEPEQTLYWRLREAMPECVVLSQVGFSRFLEPQAANPGARRALFNRIGQKSADFLVCLPDFTIVAVIELDDGTHRVDKDAKRDSILRSARVPLVRVHVREIPTVEWLRSIFTR</sequence>
<protein>
    <recommendedName>
        <fullName evidence="1">DUF2726 domain-containing protein</fullName>
    </recommendedName>
</protein>
<keyword evidence="3" id="KW-1185">Reference proteome</keyword>
<evidence type="ECO:0000259" key="1">
    <source>
        <dbReference type="Pfam" id="PF10881"/>
    </source>
</evidence>
<dbReference type="AlphaFoldDB" id="A0A6M4GYA4"/>
<dbReference type="EMBL" id="CP053069">
    <property type="protein sequence ID" value="QJR10487.1"/>
    <property type="molecule type" value="Genomic_DNA"/>
</dbReference>
<evidence type="ECO:0000313" key="2">
    <source>
        <dbReference type="EMBL" id="QJR10487.1"/>
    </source>
</evidence>
<dbReference type="Proteomes" id="UP000501534">
    <property type="component" value="Chromosome"/>
</dbReference>
<organism evidence="2 3">
    <name type="scientific">Usitatibacter rugosus</name>
    <dbReference type="NCBI Taxonomy" id="2732067"/>
    <lineage>
        <taxon>Bacteria</taxon>
        <taxon>Pseudomonadati</taxon>
        <taxon>Pseudomonadota</taxon>
        <taxon>Betaproteobacteria</taxon>
        <taxon>Nitrosomonadales</taxon>
        <taxon>Usitatibacteraceae</taxon>
        <taxon>Usitatibacter</taxon>
    </lineage>
</organism>
<name>A0A6M4GYA4_9PROT</name>
<reference evidence="2 3" key="1">
    <citation type="submission" date="2020-04" db="EMBL/GenBank/DDBJ databases">
        <title>Usitatibacter rugosus gen. nov., sp. nov. and Usitatibacter palustris sp. nov., novel members of Usitatibacteraceae fam. nov. within the order Nitrosomonadales isolated from soil.</title>
        <authorList>
            <person name="Huber K.J."/>
            <person name="Neumann-Schaal M."/>
            <person name="Geppert A."/>
            <person name="Luckner M."/>
            <person name="Wanner G."/>
            <person name="Overmann J."/>
        </authorList>
    </citation>
    <scope>NUCLEOTIDE SEQUENCE [LARGE SCALE GENOMIC DNA]</scope>
    <source>
        <strain evidence="2 3">0125_3</strain>
    </source>
</reference>
<dbReference type="Pfam" id="PF10881">
    <property type="entry name" value="DUF2726"/>
    <property type="match status" value="1"/>
</dbReference>
<evidence type="ECO:0000313" key="3">
    <source>
        <dbReference type="Proteomes" id="UP000501534"/>
    </source>
</evidence>
<accession>A0A6M4GYA4</accession>